<evidence type="ECO:0000313" key="1">
    <source>
        <dbReference type="EMBL" id="TDZ53550.1"/>
    </source>
</evidence>
<protein>
    <submittedName>
        <fullName evidence="1">Uncharacterized protein</fullName>
    </submittedName>
</protein>
<keyword evidence="2" id="KW-1185">Reference proteome</keyword>
<accession>A0A4R8RDX8</accession>
<dbReference type="InterPro" id="IPR028082">
    <property type="entry name" value="Peripla_BP_I"/>
</dbReference>
<organism evidence="1 2">
    <name type="scientific">Mycobacteroides franklinii</name>
    <dbReference type="NCBI Taxonomy" id="948102"/>
    <lineage>
        <taxon>Bacteria</taxon>
        <taxon>Bacillati</taxon>
        <taxon>Actinomycetota</taxon>
        <taxon>Actinomycetes</taxon>
        <taxon>Mycobacteriales</taxon>
        <taxon>Mycobacteriaceae</taxon>
        <taxon>Mycobacteroides</taxon>
    </lineage>
</organism>
<dbReference type="AlphaFoldDB" id="A0A4R8RDX8"/>
<gene>
    <name evidence="1" type="ORF">CCUG63697_00126</name>
</gene>
<dbReference type="SUPFAM" id="SSF53822">
    <property type="entry name" value="Periplasmic binding protein-like I"/>
    <property type="match status" value="1"/>
</dbReference>
<reference evidence="1 2" key="1">
    <citation type="journal article" date="2019" name="Sci. Rep.">
        <title>Extended insight into the Mycobacterium chelonae-abscessus complex through whole genome sequencing of Mycobacterium salmoniphilum outbreak and Mycobacterium salmoniphilum-like strains.</title>
        <authorList>
            <person name="Behra P.R.K."/>
            <person name="Das S."/>
            <person name="Pettersson B.M.F."/>
            <person name="Shirreff L."/>
            <person name="DuCote T."/>
            <person name="Jacobsson K.G."/>
            <person name="Ennis D.G."/>
            <person name="Kirsebom L.A."/>
        </authorList>
    </citation>
    <scope>NUCLEOTIDE SEQUENCE [LARGE SCALE GENOMIC DNA]</scope>
    <source>
        <strain evidence="1 2">CCUG 63697</strain>
    </source>
</reference>
<evidence type="ECO:0000313" key="2">
    <source>
        <dbReference type="Proteomes" id="UP000295165"/>
    </source>
</evidence>
<comment type="caution">
    <text evidence="1">The sequence shown here is derived from an EMBL/GenBank/DDBJ whole genome shotgun (WGS) entry which is preliminary data.</text>
</comment>
<proteinExistence type="predicted"/>
<dbReference type="EMBL" id="PECC01000012">
    <property type="protein sequence ID" value="TDZ53550.1"/>
    <property type="molecule type" value="Genomic_DNA"/>
</dbReference>
<dbReference type="Proteomes" id="UP000295165">
    <property type="component" value="Unassembled WGS sequence"/>
</dbReference>
<sequence>MEGHSMIANAAIRIPDAALARYPAASAAPAYHTHAELQRLLLMLRTNGVRSISVGHGRHCASRTAVAAMITMWTADGGELGGLVTWPAQAASWLRPARALVADPVDAWVIADTPAGFAQLARRLAGERCWSPRRTYGFASLASSDLIELVGTDLSGVVGATATGGSWTIDGRTLICNDMPEMVQR</sequence>
<dbReference type="Gene3D" id="3.40.50.2300">
    <property type="match status" value="1"/>
</dbReference>
<name>A0A4R8RDX8_9MYCO</name>